<dbReference type="AlphaFoldDB" id="A0A1Y1HT43"/>
<reference evidence="2 3" key="1">
    <citation type="journal article" date="2014" name="Nat. Commun.">
        <title>Klebsormidium flaccidum genome reveals primary factors for plant terrestrial adaptation.</title>
        <authorList>
            <person name="Hori K."/>
            <person name="Maruyama F."/>
            <person name="Fujisawa T."/>
            <person name="Togashi T."/>
            <person name="Yamamoto N."/>
            <person name="Seo M."/>
            <person name="Sato S."/>
            <person name="Yamada T."/>
            <person name="Mori H."/>
            <person name="Tajima N."/>
            <person name="Moriyama T."/>
            <person name="Ikeuchi M."/>
            <person name="Watanabe M."/>
            <person name="Wada H."/>
            <person name="Kobayashi K."/>
            <person name="Saito M."/>
            <person name="Masuda T."/>
            <person name="Sasaki-Sekimoto Y."/>
            <person name="Mashiguchi K."/>
            <person name="Awai K."/>
            <person name="Shimojima M."/>
            <person name="Masuda S."/>
            <person name="Iwai M."/>
            <person name="Nobusawa T."/>
            <person name="Narise T."/>
            <person name="Kondo S."/>
            <person name="Saito H."/>
            <person name="Sato R."/>
            <person name="Murakawa M."/>
            <person name="Ihara Y."/>
            <person name="Oshima-Yamada Y."/>
            <person name="Ohtaka K."/>
            <person name="Satoh M."/>
            <person name="Sonobe K."/>
            <person name="Ishii M."/>
            <person name="Ohtani R."/>
            <person name="Kanamori-Sato M."/>
            <person name="Honoki R."/>
            <person name="Miyazaki D."/>
            <person name="Mochizuki H."/>
            <person name="Umetsu J."/>
            <person name="Higashi K."/>
            <person name="Shibata D."/>
            <person name="Kamiya Y."/>
            <person name="Sato N."/>
            <person name="Nakamura Y."/>
            <person name="Tabata S."/>
            <person name="Ida S."/>
            <person name="Kurokawa K."/>
            <person name="Ohta H."/>
        </authorList>
    </citation>
    <scope>NUCLEOTIDE SEQUENCE [LARGE SCALE GENOMIC DNA]</scope>
    <source>
        <strain evidence="2 3">NIES-2285</strain>
    </source>
</reference>
<keyword evidence="3" id="KW-1185">Reference proteome</keyword>
<name>A0A1Y1HT43_KLENI</name>
<evidence type="ECO:0000256" key="1">
    <source>
        <dbReference type="SAM" id="MobiDB-lite"/>
    </source>
</evidence>
<accession>A0A1Y1HT43</accession>
<evidence type="ECO:0000313" key="2">
    <source>
        <dbReference type="EMBL" id="GAQ81795.1"/>
    </source>
</evidence>
<dbReference type="InterPro" id="IPR013951">
    <property type="entry name" value="Rxt3"/>
</dbReference>
<feature type="region of interest" description="Disordered" evidence="1">
    <location>
        <begin position="1"/>
        <end position="254"/>
    </location>
</feature>
<dbReference type="SUPFAM" id="SSF69848">
    <property type="entry name" value="LCCL domain"/>
    <property type="match status" value="1"/>
</dbReference>
<feature type="compositionally biased region" description="Basic and acidic residues" evidence="1">
    <location>
        <begin position="158"/>
        <end position="211"/>
    </location>
</feature>
<dbReference type="InterPro" id="IPR036609">
    <property type="entry name" value="LCCL_sf"/>
</dbReference>
<evidence type="ECO:0000313" key="3">
    <source>
        <dbReference type="Proteomes" id="UP000054558"/>
    </source>
</evidence>
<gene>
    <name evidence="2" type="ORF">KFL_000910150</name>
</gene>
<feature type="compositionally biased region" description="Basic and acidic residues" evidence="1">
    <location>
        <begin position="134"/>
        <end position="143"/>
    </location>
</feature>
<dbReference type="OrthoDB" id="3596986at2759"/>
<dbReference type="OMA" id="CTHASRA"/>
<dbReference type="EMBL" id="DF237040">
    <property type="protein sequence ID" value="GAQ81795.1"/>
    <property type="molecule type" value="Genomic_DNA"/>
</dbReference>
<protein>
    <submittedName>
        <fullName evidence="2">Uncharacterized protein</fullName>
    </submittedName>
</protein>
<proteinExistence type="predicted"/>
<dbReference type="Gene3D" id="2.170.130.20">
    <property type="entry name" value="LCCL-like domain"/>
    <property type="match status" value="1"/>
</dbReference>
<dbReference type="STRING" id="105231.A0A1Y1HT43"/>
<organism evidence="2 3">
    <name type="scientific">Klebsormidium nitens</name>
    <name type="common">Green alga</name>
    <name type="synonym">Ulothrix nitens</name>
    <dbReference type="NCBI Taxonomy" id="105231"/>
    <lineage>
        <taxon>Eukaryota</taxon>
        <taxon>Viridiplantae</taxon>
        <taxon>Streptophyta</taxon>
        <taxon>Klebsormidiophyceae</taxon>
        <taxon>Klebsormidiales</taxon>
        <taxon>Klebsormidiaceae</taxon>
        <taxon>Klebsormidium</taxon>
    </lineage>
</organism>
<dbReference type="Proteomes" id="UP000054558">
    <property type="component" value="Unassembled WGS sequence"/>
</dbReference>
<dbReference type="Pfam" id="PF08642">
    <property type="entry name" value="Rxt3"/>
    <property type="match status" value="1"/>
</dbReference>
<sequence length="616" mass="65544">MASQQDPQARPAATMESKIAPKRPLESSPSGGGDANKPAMKLQKLDLPPASAPPPKQDPISRGITPANLSAPMADVRAGGVPQRQPEAAGNAGLLHPTAEKPKAPLGIGKDAPVGVSNEGKKSPAVGEQLKPLVESKKADAAEVKGAPPPIEPVKLLKPVEEPAKASKPEAAEVPKNGDESKGGAKEGAEGGKEDAGRKEGAAEEGGEKESLGLAGRRILRPRQASAPPQGQRSRLRHRDGEAGSPGLDHSLLYKEGTGVPELGATYDSSPEGDVEGKNLVEVRIPPEAITLANKQVRVRQLWGTDVYTDDSDLVAVLMHTGYYTPSNAPPPPSVAELRVVVRLLPAQEGYPSSARNNMRSRAWAAAKGGCSFRVEKCWVVKAGGGTLDPEPSLSRNLAAAPTLVPAAMERTVTTRSSAQAASNRQRYLQEVTVQYNLCNEPWLKYSLSAVADRGLKPSQFTSSRLKKGDVLYVETQTSRFEISYVDQAATANGNVATSAPLALPTSASSSRPSSSHGLIHTLHAPRASLERPGTPQHEQPTYDGEKYRFARCKRALPLGVMRKKGIPLPAEELEVLEDGILWESIEWSPSAVWVRGKEHPLTRLQFMSRIVPVGS</sequence>